<dbReference type="EMBL" id="LZZM01000194">
    <property type="protein sequence ID" value="OOM74777.1"/>
    <property type="molecule type" value="Genomic_DNA"/>
</dbReference>
<dbReference type="InterPro" id="IPR017853">
    <property type="entry name" value="GH"/>
</dbReference>
<dbReference type="OrthoDB" id="2339329at2"/>
<dbReference type="PANTHER" id="PTHR10353">
    <property type="entry name" value="GLYCOSYL HYDROLASE"/>
    <property type="match status" value="1"/>
</dbReference>
<keyword evidence="6" id="KW-1185">Reference proteome</keyword>
<dbReference type="GO" id="GO:0016052">
    <property type="term" value="P:carbohydrate catabolic process"/>
    <property type="evidence" value="ECO:0007669"/>
    <property type="project" value="TreeGrafter"/>
</dbReference>
<dbReference type="SUPFAM" id="SSF51445">
    <property type="entry name" value="(Trans)glycosidases"/>
    <property type="match status" value="1"/>
</dbReference>
<dbReference type="InterPro" id="IPR001360">
    <property type="entry name" value="Glyco_hydro_1"/>
</dbReference>
<evidence type="ECO:0000256" key="2">
    <source>
        <dbReference type="ARBA" id="ARBA00022801"/>
    </source>
</evidence>
<dbReference type="FunFam" id="3.20.20.80:FF:000004">
    <property type="entry name" value="Beta-glucosidase 6-phospho-beta-glucosidase"/>
    <property type="match status" value="1"/>
</dbReference>
<dbReference type="Proteomes" id="UP000190890">
    <property type="component" value="Unassembled WGS sequence"/>
</dbReference>
<dbReference type="EC" id="3.2.1.86" evidence="5"/>
<dbReference type="AlphaFoldDB" id="A0A1S8TAH1"/>
<evidence type="ECO:0000256" key="3">
    <source>
        <dbReference type="ARBA" id="ARBA00023295"/>
    </source>
</evidence>
<dbReference type="Pfam" id="PF00232">
    <property type="entry name" value="Glyco_hydro_1"/>
    <property type="match status" value="1"/>
</dbReference>
<dbReference type="PRINTS" id="PR00131">
    <property type="entry name" value="GLHYDRLASE1"/>
</dbReference>
<reference evidence="5 6" key="1">
    <citation type="submission" date="2016-05" db="EMBL/GenBank/DDBJ databases">
        <title>Microbial solvent formation.</title>
        <authorList>
            <person name="Poehlein A."/>
            <person name="Montoya Solano J.D."/>
            <person name="Flitsch S."/>
            <person name="Krabben P."/>
            <person name="Duerre P."/>
            <person name="Daniel R."/>
        </authorList>
    </citation>
    <scope>NUCLEOTIDE SEQUENCE [LARGE SCALE GENOMIC DNA]</scope>
    <source>
        <strain evidence="5 6">DSM 2619</strain>
    </source>
</reference>
<dbReference type="RefSeq" id="WP_077848703.1">
    <property type="nucleotide sequence ID" value="NZ_LZZM01000194.1"/>
</dbReference>
<protein>
    <submittedName>
        <fullName evidence="5">Aryl-phospho-beta-D-glucosidase BglH</fullName>
        <ecNumber evidence="5">3.2.1.86</ecNumber>
    </submittedName>
</protein>
<evidence type="ECO:0000313" key="6">
    <source>
        <dbReference type="Proteomes" id="UP000190890"/>
    </source>
</evidence>
<evidence type="ECO:0000313" key="5">
    <source>
        <dbReference type="EMBL" id="OOM74777.1"/>
    </source>
</evidence>
<evidence type="ECO:0000256" key="4">
    <source>
        <dbReference type="RuleBase" id="RU003690"/>
    </source>
</evidence>
<dbReference type="GO" id="GO:0008706">
    <property type="term" value="F:6-phospho-beta-glucosidase activity"/>
    <property type="evidence" value="ECO:0007669"/>
    <property type="project" value="UniProtKB-EC"/>
</dbReference>
<comment type="similarity">
    <text evidence="1 4">Belongs to the glycosyl hydrolase 1 family.</text>
</comment>
<keyword evidence="3 5" id="KW-0326">Glycosidase</keyword>
<name>A0A1S8TAH1_9CLOT</name>
<evidence type="ECO:0000256" key="1">
    <source>
        <dbReference type="ARBA" id="ARBA00010838"/>
    </source>
</evidence>
<comment type="caution">
    <text evidence="5">The sequence shown here is derived from an EMBL/GenBank/DDBJ whole genome shotgun (WGS) entry which is preliminary data.</text>
</comment>
<dbReference type="PANTHER" id="PTHR10353:SF122">
    <property type="entry name" value="6-PHOSPHO-BETA-GLUCOSIDASE ASCB-RELATED"/>
    <property type="match status" value="1"/>
</dbReference>
<proteinExistence type="inferred from homology"/>
<sequence length="495" mass="57578">MLKDIEQTTKTGFSKDFLWGGAIAASQADGAYNEGGKGLDTQDLRYFDSSWNREKRNENRNINMTSERFETALKATEIENYPFRWGIDFYHNYKNDLALFEEMGMKVFRTSINWARIFPNGDDENPNEEGIQFYIDLFEECHKKGMKVFATILHYNIPANLVVKYGGWKNRKTIDFYLRYAKVLFERIGNRVDYWLPFNEINAGKFNPYNGVCLIKDQEDDYESAIFQCIHHQFIANALTIKLAHEILPGSMVGGMIARFTTYPATCKPDDVMQMILDDQYSNFFYTDVMARGKYPAYMERYFRKNKVKIQKQAGDDELLAKNTVDFLSFSYYMSMVSTTDKEWAKASGNLVTGNKNPHLKSSDWGWQIDPVGLRISLNQMYDRYQLPLFIAENGIGAFDEIGEDGKIHDQYRIEYLREHIAQMKEAIIDGVNLIGYTMWGIIDIISCGTIEMSKRYGVIYVDRDERGQGTNKRIKKDSFYWYKKCIESDGEKLD</sequence>
<dbReference type="GO" id="GO:0005829">
    <property type="term" value="C:cytosol"/>
    <property type="evidence" value="ECO:0007669"/>
    <property type="project" value="TreeGrafter"/>
</dbReference>
<gene>
    <name evidence="5" type="primary">bglH_10</name>
    <name evidence="5" type="ORF">CLPUN_36990</name>
</gene>
<dbReference type="Gene3D" id="3.20.20.80">
    <property type="entry name" value="Glycosidases"/>
    <property type="match status" value="1"/>
</dbReference>
<organism evidence="5 6">
    <name type="scientific">Clostridium puniceum</name>
    <dbReference type="NCBI Taxonomy" id="29367"/>
    <lineage>
        <taxon>Bacteria</taxon>
        <taxon>Bacillati</taxon>
        <taxon>Bacillota</taxon>
        <taxon>Clostridia</taxon>
        <taxon>Eubacteriales</taxon>
        <taxon>Clostridiaceae</taxon>
        <taxon>Clostridium</taxon>
    </lineage>
</organism>
<accession>A0A1S8TAH1</accession>
<keyword evidence="2 5" id="KW-0378">Hydrolase</keyword>
<dbReference type="STRING" id="29367.CLPUN_36990"/>